<accession>A0ABP8YBK5</accession>
<evidence type="ECO:0000259" key="1">
    <source>
        <dbReference type="SMART" id="SM00507"/>
    </source>
</evidence>
<feature type="domain" description="HNH nuclease" evidence="1">
    <location>
        <begin position="343"/>
        <end position="395"/>
    </location>
</feature>
<reference evidence="3" key="1">
    <citation type="journal article" date="2019" name="Int. J. Syst. Evol. Microbiol.">
        <title>The Global Catalogue of Microorganisms (GCM) 10K type strain sequencing project: providing services to taxonomists for standard genome sequencing and annotation.</title>
        <authorList>
            <consortium name="The Broad Institute Genomics Platform"/>
            <consortium name="The Broad Institute Genome Sequencing Center for Infectious Disease"/>
            <person name="Wu L."/>
            <person name="Ma J."/>
        </authorList>
    </citation>
    <scope>NUCLEOTIDE SEQUENCE [LARGE SCALE GENOMIC DNA]</scope>
    <source>
        <strain evidence="3">JCM 18532</strain>
    </source>
</reference>
<evidence type="ECO:0000313" key="2">
    <source>
        <dbReference type="EMBL" id="GAA4724502.1"/>
    </source>
</evidence>
<dbReference type="InterPro" id="IPR002711">
    <property type="entry name" value="HNH"/>
</dbReference>
<keyword evidence="3" id="KW-1185">Reference proteome</keyword>
<dbReference type="EMBL" id="BAABKN010000004">
    <property type="protein sequence ID" value="GAA4724502.1"/>
    <property type="molecule type" value="Genomic_DNA"/>
</dbReference>
<dbReference type="Proteomes" id="UP001499882">
    <property type="component" value="Unassembled WGS sequence"/>
</dbReference>
<proteinExistence type="predicted"/>
<dbReference type="Gene3D" id="1.10.30.50">
    <property type="match status" value="1"/>
</dbReference>
<dbReference type="SMART" id="SM00507">
    <property type="entry name" value="HNHc"/>
    <property type="match status" value="1"/>
</dbReference>
<dbReference type="InterPro" id="IPR003615">
    <property type="entry name" value="HNH_nuc"/>
</dbReference>
<dbReference type="Pfam" id="PF01844">
    <property type="entry name" value="HNH"/>
    <property type="match status" value="1"/>
</dbReference>
<dbReference type="CDD" id="cd00085">
    <property type="entry name" value="HNHc"/>
    <property type="match status" value="1"/>
</dbReference>
<comment type="caution">
    <text evidence="2">The sequence shown here is derived from an EMBL/GenBank/DDBJ whole genome shotgun (WGS) entry which is preliminary data.</text>
</comment>
<name>A0ABP8YBK5_9ACTN</name>
<evidence type="ECO:0000313" key="3">
    <source>
        <dbReference type="Proteomes" id="UP001499882"/>
    </source>
</evidence>
<protein>
    <recommendedName>
        <fullName evidence="1">HNH nuclease domain-containing protein</fullName>
    </recommendedName>
</protein>
<gene>
    <name evidence="2" type="ORF">GCM10023350_03570</name>
</gene>
<organism evidence="2 3">
    <name type="scientific">Nocardioides endophyticus</name>
    <dbReference type="NCBI Taxonomy" id="1353775"/>
    <lineage>
        <taxon>Bacteria</taxon>
        <taxon>Bacillati</taxon>
        <taxon>Actinomycetota</taxon>
        <taxon>Actinomycetes</taxon>
        <taxon>Propionibacteriales</taxon>
        <taxon>Nocardioidaceae</taxon>
        <taxon>Nocardioides</taxon>
    </lineage>
</organism>
<sequence length="434" mass="47698">MARRKRSTTLIAGPRSRDESLLAAAEVTHRAKRLAEAREFDLAARWGEAHPGDQAPALASAPVYEANVLFGDRPLEVAGYGAPTVSEFAITEFATAVGMSSTGGRKFLGAALETKHRLPLLWARVMAGEVQVWKARRVTEHTITLPPHAAAQVDTQIAPIAHQCSFAEIERVANKAAAEADADQGEEDRAETAAGQYLRIALEDAEHNHGYVPIEGLLDLDDALALEAAIKTKAYALLEQHPELNLDLDERRAKALGHLADQALTGGDGEGARELVIYAHHDTREAHGIISLESTGGLSSTGSTITIEQLADWCHHANTKVSIRPVLDLTENLSTDRYQPTPRLREQVILTCLTCVFPGCGKTARRCDLDHITPWHHGGKTDSANLAPLCRLHHRLKTHGNWTYKRQDKTTFVWTSPMGRVYVNDLTHKRRRTH</sequence>
<dbReference type="RefSeq" id="WP_345524816.1">
    <property type="nucleotide sequence ID" value="NZ_BAABKN010000004.1"/>
</dbReference>